<evidence type="ECO:0000256" key="1">
    <source>
        <dbReference type="ARBA" id="ARBA00022737"/>
    </source>
</evidence>
<evidence type="ECO:0008006" key="6">
    <source>
        <dbReference type="Google" id="ProtNLM"/>
    </source>
</evidence>
<keyword evidence="2 3" id="KW-0040">ANK repeat</keyword>
<evidence type="ECO:0000313" key="5">
    <source>
        <dbReference type="Proteomes" id="UP000730481"/>
    </source>
</evidence>
<comment type="caution">
    <text evidence="4">The sequence shown here is derived from an EMBL/GenBank/DDBJ whole genome shotgun (WGS) entry which is preliminary data.</text>
</comment>
<accession>A0A9P5AIW4</accession>
<keyword evidence="5" id="KW-1185">Reference proteome</keyword>
<dbReference type="PANTHER" id="PTHR24198:SF165">
    <property type="entry name" value="ANKYRIN REPEAT-CONTAINING PROTEIN-RELATED"/>
    <property type="match status" value="1"/>
</dbReference>
<dbReference type="PROSITE" id="PS50297">
    <property type="entry name" value="ANK_REP_REGION"/>
    <property type="match status" value="2"/>
</dbReference>
<dbReference type="Proteomes" id="UP000730481">
    <property type="component" value="Unassembled WGS sequence"/>
</dbReference>
<dbReference type="OrthoDB" id="5428055at2759"/>
<dbReference type="InterPro" id="IPR036770">
    <property type="entry name" value="Ankyrin_rpt-contain_sf"/>
</dbReference>
<proteinExistence type="predicted"/>
<feature type="repeat" description="ANK" evidence="3">
    <location>
        <begin position="431"/>
        <end position="464"/>
    </location>
</feature>
<gene>
    <name evidence="4" type="ORF">FBEOM_6540</name>
</gene>
<feature type="repeat" description="ANK" evidence="3">
    <location>
        <begin position="309"/>
        <end position="341"/>
    </location>
</feature>
<dbReference type="SMART" id="SM00248">
    <property type="entry name" value="ANK"/>
    <property type="match status" value="10"/>
</dbReference>
<reference evidence="4" key="2">
    <citation type="submission" date="2020-02" db="EMBL/GenBank/DDBJ databases">
        <title>Identification and distribution of gene clusters putatively required for synthesis of sphingolipid metabolism inhibitors in phylogenetically diverse species of the filamentous fungus Fusarium.</title>
        <authorList>
            <person name="Kim H.-S."/>
            <person name="Busman M."/>
            <person name="Brown D.W."/>
            <person name="Divon H."/>
            <person name="Uhlig S."/>
            <person name="Proctor R.H."/>
        </authorList>
    </citation>
    <scope>NUCLEOTIDE SEQUENCE</scope>
    <source>
        <strain evidence="4">NRRL 25174</strain>
    </source>
</reference>
<protein>
    <recommendedName>
        <fullName evidence="6">Ankyrin</fullName>
    </recommendedName>
</protein>
<keyword evidence="1" id="KW-0677">Repeat</keyword>
<dbReference type="PROSITE" id="PS50088">
    <property type="entry name" value="ANK_REPEAT"/>
    <property type="match status" value="2"/>
</dbReference>
<dbReference type="SUPFAM" id="SSF48403">
    <property type="entry name" value="Ankyrin repeat"/>
    <property type="match status" value="2"/>
</dbReference>
<dbReference type="AlphaFoldDB" id="A0A9P5AIW4"/>
<dbReference type="PANTHER" id="PTHR24198">
    <property type="entry name" value="ANKYRIN REPEAT AND PROTEIN KINASE DOMAIN-CONTAINING PROTEIN"/>
    <property type="match status" value="1"/>
</dbReference>
<organism evidence="4 5">
    <name type="scientific">Fusarium beomiforme</name>
    <dbReference type="NCBI Taxonomy" id="44412"/>
    <lineage>
        <taxon>Eukaryota</taxon>
        <taxon>Fungi</taxon>
        <taxon>Dikarya</taxon>
        <taxon>Ascomycota</taxon>
        <taxon>Pezizomycotina</taxon>
        <taxon>Sordariomycetes</taxon>
        <taxon>Hypocreomycetidae</taxon>
        <taxon>Hypocreales</taxon>
        <taxon>Nectriaceae</taxon>
        <taxon>Fusarium</taxon>
        <taxon>Fusarium burgessii species complex</taxon>
    </lineage>
</organism>
<dbReference type="Pfam" id="PF12796">
    <property type="entry name" value="Ank_2"/>
    <property type="match status" value="4"/>
</dbReference>
<evidence type="ECO:0000256" key="3">
    <source>
        <dbReference type="PROSITE-ProRule" id="PRU00023"/>
    </source>
</evidence>
<dbReference type="InterPro" id="IPR002110">
    <property type="entry name" value="Ankyrin_rpt"/>
</dbReference>
<reference evidence="4" key="1">
    <citation type="journal article" date="2017" name="Mycologia">
        <title>Fusarium algeriense, sp. nov., a novel toxigenic crown rot pathogen of durum wheat from Algeria is nested in the Fusarium burgessii species complex.</title>
        <authorList>
            <person name="Laraba I."/>
            <person name="Keddad A."/>
            <person name="Boureghda H."/>
            <person name="Abdallah N."/>
            <person name="Vaughan M.M."/>
            <person name="Proctor R.H."/>
            <person name="Busman M."/>
            <person name="O'Donnell K."/>
        </authorList>
    </citation>
    <scope>NUCLEOTIDE SEQUENCE</scope>
    <source>
        <strain evidence="4">NRRL 25174</strain>
    </source>
</reference>
<dbReference type="EMBL" id="PVQB02000279">
    <property type="protein sequence ID" value="KAF4339546.1"/>
    <property type="molecule type" value="Genomic_DNA"/>
</dbReference>
<sequence>MVAREPPSYGYNLAFMHLSHDGAQFINKLGLSDHVLPESGKKVISRTSTPQEIAQYFDIDFEQSDPHQLLMLAIEKGNRNAVDVLVDNVDININQRDAKGRTALTQAVKTGNKEIVECILGIEGIDEDENFRMIAAALIPRADLNERDGNGEHPLKWAICNSIDATKSSNNKRLGFPIINPSVPLLPLILENRELDVERIESDGQSPFILALQCEFFSRLEEFLKRLLASGQFNVNILDGDCRSPLSLAAQKSSSGALKVLLSSPEVDVCSQDKDGRTPLIWSILGDRTDNMYVLLERDDSGVDTPDKDGRTPLSWASERGSLLMVEYLLEKRSDIANKPDHDGRSPLSWAVRRQPTFEHHQRASRTLGGKTDSQNLQIVHCLTNTGGADPASKDNNKRTPLSWAVTTKNLDIVKFLAQHRDVDINDPDEDGRTPLSWSAEQGEIETVKYLLSHDGIDVNLEDKHQRSPLFWATRPGNERMIHQFLEKDRETVHTMMKKGTEVEKVLLLLEAGYDTSKLDTHGQTLLHCAIKAGSLDLRKGYHPPWTKDEFAGFKQTPEDDMLHVKVRLDISGEDGTVNLFVRMMTSFPASFTTLCSASSKQSDMGKVLSCVAMECLRSTHISEPGTRCFFSTLPKTILHGDVIDFILQFLETLEGRWAQLLKAVENYPRLFLTPH</sequence>
<evidence type="ECO:0000313" key="4">
    <source>
        <dbReference type="EMBL" id="KAF4339546.1"/>
    </source>
</evidence>
<dbReference type="Gene3D" id="1.25.40.20">
    <property type="entry name" value="Ankyrin repeat-containing domain"/>
    <property type="match status" value="2"/>
</dbReference>
<name>A0A9P5AIW4_9HYPO</name>
<evidence type="ECO:0000256" key="2">
    <source>
        <dbReference type="ARBA" id="ARBA00023043"/>
    </source>
</evidence>